<reference evidence="3" key="1">
    <citation type="submission" date="2018-11" db="EMBL/GenBank/DDBJ databases">
        <authorList>
            <consortium name="Pathogen Informatics"/>
        </authorList>
    </citation>
    <scope>NUCLEOTIDE SEQUENCE [LARGE SCALE GENOMIC DNA]</scope>
</reference>
<proteinExistence type="inferred from homology"/>
<dbReference type="EC" id="2.4.1.186" evidence="2"/>
<evidence type="ECO:0000256" key="1">
    <source>
        <dbReference type="ARBA" id="ARBA00038162"/>
    </source>
</evidence>
<dbReference type="Gene3D" id="3.90.550.10">
    <property type="entry name" value="Spore Coat Polysaccharide Biosynthesis Protein SpsA, Chain A"/>
    <property type="match status" value="1"/>
</dbReference>
<dbReference type="OrthoDB" id="2014201at2759"/>
<dbReference type="InterPro" id="IPR050587">
    <property type="entry name" value="GNT1/Glycosyltrans_8"/>
</dbReference>
<dbReference type="PANTHER" id="PTHR11183">
    <property type="entry name" value="GLYCOGENIN SUBFAMILY MEMBER"/>
    <property type="match status" value="1"/>
</dbReference>
<protein>
    <recommendedName>
        <fullName evidence="2">glycogenin glucosyltransferase</fullName>
        <ecNumber evidence="2">2.4.1.186</ecNumber>
    </recommendedName>
</protein>
<dbReference type="GO" id="GO:0008466">
    <property type="term" value="F:glycogenin glucosyltransferase activity"/>
    <property type="evidence" value="ECO:0007669"/>
    <property type="project" value="UniProtKB-EC"/>
</dbReference>
<dbReference type="SUPFAM" id="SSF53448">
    <property type="entry name" value="Nucleotide-diphospho-sugar transferases"/>
    <property type="match status" value="1"/>
</dbReference>
<dbReference type="EMBL" id="UZAH01025380">
    <property type="protein sequence ID" value="VDO62778.1"/>
    <property type="molecule type" value="Genomic_DNA"/>
</dbReference>
<sequence length="242" mass="27965">MRSLNITVPYILLVTEAVSDGSLAELSSRHIEVRRTSLLTVPQAKKAAKYHYTKLRLWSLTDFDVILYLDLDVLPLKDPAPILSCGSFCAAFRHSDKFNSGVLVLKPNLTVYEDLLAKAPNLATYDGGDQGFLNSYFDQLKFTPTFDHNHPNQLSSEFNYDIGMYYLNGGRLLVDPTIIHYTMGPTKPWLWWTYPLFDLNEHWSSARYFQLLCFFYFPCKLLRILSLLIIRFVSYAPYFDFV</sequence>
<dbReference type="Pfam" id="PF01501">
    <property type="entry name" value="Glyco_transf_8"/>
    <property type="match status" value="1"/>
</dbReference>
<gene>
    <name evidence="3" type="ORF">HPBE_LOCUS4914</name>
</gene>
<dbReference type="AlphaFoldDB" id="A0A3P8AEB2"/>
<name>A0A3P8AEB2_HELPZ</name>
<dbReference type="InterPro" id="IPR029044">
    <property type="entry name" value="Nucleotide-diphossugar_trans"/>
</dbReference>
<evidence type="ECO:0000313" key="3">
    <source>
        <dbReference type="EMBL" id="VDO62778.1"/>
    </source>
</evidence>
<evidence type="ECO:0000256" key="2">
    <source>
        <dbReference type="ARBA" id="ARBA00038934"/>
    </source>
</evidence>
<comment type="similarity">
    <text evidence="1">Belongs to the glycosyltransferase 8 family. Glycogenin subfamily.</text>
</comment>
<dbReference type="InterPro" id="IPR002495">
    <property type="entry name" value="Glyco_trans_8"/>
</dbReference>
<dbReference type="GO" id="GO:0005978">
    <property type="term" value="P:glycogen biosynthetic process"/>
    <property type="evidence" value="ECO:0007669"/>
    <property type="project" value="UniProtKB-ARBA"/>
</dbReference>
<accession>A0A3P8AEB2</accession>
<organism evidence="3">
    <name type="scientific">Heligmosomoides polygyrus</name>
    <name type="common">Parasitic roundworm</name>
    <dbReference type="NCBI Taxonomy" id="6339"/>
    <lineage>
        <taxon>Eukaryota</taxon>
        <taxon>Metazoa</taxon>
        <taxon>Ecdysozoa</taxon>
        <taxon>Nematoda</taxon>
        <taxon>Chromadorea</taxon>
        <taxon>Rhabditida</taxon>
        <taxon>Rhabditina</taxon>
        <taxon>Rhabditomorpha</taxon>
        <taxon>Strongyloidea</taxon>
        <taxon>Heligmosomidae</taxon>
        <taxon>Heligmosomoides</taxon>
    </lineage>
</organism>